<organism evidence="2 3">
    <name type="scientific">Providencia stuartii</name>
    <dbReference type="NCBI Taxonomy" id="588"/>
    <lineage>
        <taxon>Bacteria</taxon>
        <taxon>Pseudomonadati</taxon>
        <taxon>Pseudomonadota</taxon>
        <taxon>Gammaproteobacteria</taxon>
        <taxon>Enterobacterales</taxon>
        <taxon>Morganellaceae</taxon>
        <taxon>Providencia</taxon>
    </lineage>
</organism>
<name>A0A1S1HM91_PROST</name>
<dbReference type="Proteomes" id="UP000179588">
    <property type="component" value="Unassembled WGS sequence"/>
</dbReference>
<comment type="caution">
    <text evidence="2">The sequence shown here is derived from an EMBL/GenBank/DDBJ whole genome shotgun (WGS) entry which is preliminary data.</text>
</comment>
<dbReference type="InterPro" id="IPR001387">
    <property type="entry name" value="Cro/C1-type_HTH"/>
</dbReference>
<dbReference type="InterPro" id="IPR010982">
    <property type="entry name" value="Lambda_DNA-bd_dom_sf"/>
</dbReference>
<gene>
    <name evidence="2" type="ORF">A3Q29_11130</name>
</gene>
<proteinExistence type="predicted"/>
<protein>
    <recommendedName>
        <fullName evidence="1">HTH cro/C1-type domain-containing protein</fullName>
    </recommendedName>
</protein>
<dbReference type="Pfam" id="PF01381">
    <property type="entry name" value="HTH_3"/>
    <property type="match status" value="1"/>
</dbReference>
<dbReference type="EMBL" id="LVIE01000234">
    <property type="protein sequence ID" value="OHT22363.1"/>
    <property type="molecule type" value="Genomic_DNA"/>
</dbReference>
<dbReference type="SUPFAM" id="SSF47413">
    <property type="entry name" value="lambda repressor-like DNA-binding domains"/>
    <property type="match status" value="1"/>
</dbReference>
<dbReference type="PROSITE" id="PS50943">
    <property type="entry name" value="HTH_CROC1"/>
    <property type="match status" value="1"/>
</dbReference>
<evidence type="ECO:0000313" key="2">
    <source>
        <dbReference type="EMBL" id="OHT22363.1"/>
    </source>
</evidence>
<evidence type="ECO:0000313" key="3">
    <source>
        <dbReference type="Proteomes" id="UP000179588"/>
    </source>
</evidence>
<reference evidence="2 3" key="1">
    <citation type="submission" date="2016-03" db="EMBL/GenBank/DDBJ databases">
        <title>Genome sequence of Providencia stuartii strain, isolated from the salivary glands of larval Lucilia sericata.</title>
        <authorList>
            <person name="Yuan Y."/>
            <person name="Zhang Y."/>
            <person name="Fu S."/>
            <person name="Crippen T.L."/>
            <person name="Visi D."/>
            <person name="Benbow M.E."/>
            <person name="Allen M."/>
            <person name="Tomberlin J.K."/>
            <person name="Sze S.-H."/>
            <person name="Tarone A.M."/>
        </authorList>
    </citation>
    <scope>NUCLEOTIDE SEQUENCE [LARGE SCALE GENOMIC DNA]</scope>
    <source>
        <strain evidence="2 3">Crippen</strain>
    </source>
</reference>
<dbReference type="Gene3D" id="2.10.109.10">
    <property type="entry name" value="Umud Fragment, subunit A"/>
    <property type="match status" value="1"/>
</dbReference>
<dbReference type="GO" id="GO:0003677">
    <property type="term" value="F:DNA binding"/>
    <property type="evidence" value="ECO:0007669"/>
    <property type="project" value="InterPro"/>
</dbReference>
<accession>A0A1S1HM91</accession>
<sequence>MYNIAIAIINWGQKMSLSERLKSAMKNSGFTQASLAEAVGMAQSSVWKLVSGEASSSRRLVDIARVLGVDAEWLQHGGESETLKNKPLPPFETMTGKYTELAVIKGDKVTNNKFLIPTSIFKSSLKAYEIESDTGINEITKGSIVVIDPKELPSQNDLVLAEINKNISAYKYIKNANNDYLSVDDSRIPLVTVGDSINLLGVIILLSKQYK</sequence>
<evidence type="ECO:0000259" key="1">
    <source>
        <dbReference type="PROSITE" id="PS50943"/>
    </source>
</evidence>
<feature type="domain" description="HTH cro/C1-type" evidence="1">
    <location>
        <begin position="21"/>
        <end position="74"/>
    </location>
</feature>
<dbReference type="AlphaFoldDB" id="A0A1S1HM91"/>
<dbReference type="InterPro" id="IPR036286">
    <property type="entry name" value="LexA/Signal_pep-like_sf"/>
</dbReference>
<keyword evidence="3" id="KW-1185">Reference proteome</keyword>
<dbReference type="Gene3D" id="1.10.260.40">
    <property type="entry name" value="lambda repressor-like DNA-binding domains"/>
    <property type="match status" value="1"/>
</dbReference>
<dbReference type="SUPFAM" id="SSF51306">
    <property type="entry name" value="LexA/Signal peptidase"/>
    <property type="match status" value="1"/>
</dbReference>
<dbReference type="SMART" id="SM00530">
    <property type="entry name" value="HTH_XRE"/>
    <property type="match status" value="1"/>
</dbReference>
<dbReference type="CDD" id="cd00093">
    <property type="entry name" value="HTH_XRE"/>
    <property type="match status" value="1"/>
</dbReference>